<keyword evidence="3" id="KW-1185">Reference proteome</keyword>
<evidence type="ECO:0000313" key="2">
    <source>
        <dbReference type="EMBL" id="NYF40435.1"/>
    </source>
</evidence>
<name>A0A852V3H9_9ACTN</name>
<evidence type="ECO:0000313" key="3">
    <source>
        <dbReference type="Proteomes" id="UP000576393"/>
    </source>
</evidence>
<dbReference type="CDD" id="cd02970">
    <property type="entry name" value="PRX_like2"/>
    <property type="match status" value="1"/>
</dbReference>
<dbReference type="Gene3D" id="3.40.30.10">
    <property type="entry name" value="Glutaredoxin"/>
    <property type="match status" value="1"/>
</dbReference>
<feature type="region of interest" description="Disordered" evidence="1">
    <location>
        <begin position="190"/>
        <end position="219"/>
    </location>
</feature>
<dbReference type="Pfam" id="PF13911">
    <property type="entry name" value="AhpC-TSA_2"/>
    <property type="match status" value="1"/>
</dbReference>
<dbReference type="EMBL" id="JACCCO010000001">
    <property type="protein sequence ID" value="NYF40435.1"/>
    <property type="molecule type" value="Genomic_DNA"/>
</dbReference>
<proteinExistence type="predicted"/>
<accession>A0A852V3H9</accession>
<gene>
    <name evidence="2" type="ORF">HDA43_002594</name>
</gene>
<reference evidence="2 3" key="1">
    <citation type="submission" date="2020-07" db="EMBL/GenBank/DDBJ databases">
        <title>Sequencing the genomes of 1000 actinobacteria strains.</title>
        <authorList>
            <person name="Klenk H.-P."/>
        </authorList>
    </citation>
    <scope>NUCLEOTIDE SEQUENCE [LARGE SCALE GENOMIC DNA]</scope>
    <source>
        <strain evidence="2 3">DSM 45763</strain>
    </source>
</reference>
<dbReference type="InterPro" id="IPR036249">
    <property type="entry name" value="Thioredoxin-like_sf"/>
</dbReference>
<dbReference type="RefSeq" id="WP_179820190.1">
    <property type="nucleotide sequence ID" value="NZ_JACCCO010000001.1"/>
</dbReference>
<dbReference type="InterPro" id="IPR032801">
    <property type="entry name" value="PXL2A/B/C"/>
</dbReference>
<dbReference type="AlphaFoldDB" id="A0A852V3H9"/>
<evidence type="ECO:0008006" key="4">
    <source>
        <dbReference type="Google" id="ProtNLM"/>
    </source>
</evidence>
<dbReference type="SUPFAM" id="SSF52833">
    <property type="entry name" value="Thioredoxin-like"/>
    <property type="match status" value="1"/>
</dbReference>
<comment type="caution">
    <text evidence="2">The sequence shown here is derived from an EMBL/GenBank/DDBJ whole genome shotgun (WGS) entry which is preliminary data.</text>
</comment>
<protein>
    <recommendedName>
        <fullName evidence="4">Peroxiredoxin</fullName>
    </recommendedName>
</protein>
<sequence length="219" mass="24151">MSTFIHPRTISSRVLTPVNQPPLAVPDPDRLIHLQFRRFAGCPVCNLHLRSVARRHDEIEAAGIREIVVFHSPADELARHAEGLPFAMVADPDQRLYREFGVEPSIRALFDPRVWPAIVRGVAVSLWRMPRGLDRAPSAVPHGGRFGLPGDFLIAGDGRVLAARLGRHAYDQWSVDELLALAARAPRSTPEAGVTWDASGEDAAQKEMTTLPGTWPPSR</sequence>
<dbReference type="Proteomes" id="UP000576393">
    <property type="component" value="Unassembled WGS sequence"/>
</dbReference>
<evidence type="ECO:0000256" key="1">
    <source>
        <dbReference type="SAM" id="MobiDB-lite"/>
    </source>
</evidence>
<organism evidence="2 3">
    <name type="scientific">Streptosporangium sandarakinum</name>
    <dbReference type="NCBI Taxonomy" id="1260955"/>
    <lineage>
        <taxon>Bacteria</taxon>
        <taxon>Bacillati</taxon>
        <taxon>Actinomycetota</taxon>
        <taxon>Actinomycetes</taxon>
        <taxon>Streptosporangiales</taxon>
        <taxon>Streptosporangiaceae</taxon>
        <taxon>Streptosporangium</taxon>
    </lineage>
</organism>